<protein>
    <submittedName>
        <fullName evidence="2">Uncharacterized protein</fullName>
    </submittedName>
</protein>
<dbReference type="InParanoid" id="E4XD91"/>
<evidence type="ECO:0000313" key="3">
    <source>
        <dbReference type="Proteomes" id="UP000001307"/>
    </source>
</evidence>
<evidence type="ECO:0000256" key="1">
    <source>
        <dbReference type="SAM" id="MobiDB-lite"/>
    </source>
</evidence>
<accession>E4XD91</accession>
<keyword evidence="3" id="KW-1185">Reference proteome</keyword>
<dbReference type="OrthoDB" id="10463700at2759"/>
<name>E4XD91_OIKDI</name>
<evidence type="ECO:0000313" key="2">
    <source>
        <dbReference type="EMBL" id="CBY24126.1"/>
    </source>
</evidence>
<sequence length="350" mass="39425">MFNILAAAKETIGATSSLKVGCENGREDAKLKFYCETKKNGFLVESNENLKTSVPASACVIKIHNAESVLSVVKDLEIAGLSCQPPVDPPKPARKCKISRTILNILGKNADYYEEDNKIVFFCDVTKDSIHQRKGEPKFSIKMKRGRCPKDRKLAKTLKRKAKGLCESGSSERKFGEIQRQYKPLEHVYGSQFPAYKAKFAEVWKSRSSSGGIARGGFSRGPSFSDRMSNFVNFPSMGPMARPNFPPMAKFFDDVFYNKKTSSNGKKHSKQSKKNPAFKAPKKRSDTDCMRKCEPDADTEKHYEKIGTMTCAAQSRYTVTCHDGRTITVWWRRNCRKTLLQAEDFCARSN</sequence>
<reference evidence="2" key="1">
    <citation type="journal article" date="2010" name="Science">
        <title>Plasticity of animal genome architecture unmasked by rapid evolution of a pelagic tunicate.</title>
        <authorList>
            <person name="Denoeud F."/>
            <person name="Henriet S."/>
            <person name="Mungpakdee S."/>
            <person name="Aury J.M."/>
            <person name="Da Silva C."/>
            <person name="Brinkmann H."/>
            <person name="Mikhaleva J."/>
            <person name="Olsen L.C."/>
            <person name="Jubin C."/>
            <person name="Canestro C."/>
            <person name="Bouquet J.M."/>
            <person name="Danks G."/>
            <person name="Poulain J."/>
            <person name="Campsteijn C."/>
            <person name="Adamski M."/>
            <person name="Cross I."/>
            <person name="Yadetie F."/>
            <person name="Muffato M."/>
            <person name="Louis A."/>
            <person name="Butcher S."/>
            <person name="Tsagkogeorga G."/>
            <person name="Konrad A."/>
            <person name="Singh S."/>
            <person name="Jensen M.F."/>
            <person name="Cong E.H."/>
            <person name="Eikeseth-Otteraa H."/>
            <person name="Noel B."/>
            <person name="Anthouard V."/>
            <person name="Porcel B.M."/>
            <person name="Kachouri-Lafond R."/>
            <person name="Nishino A."/>
            <person name="Ugolini M."/>
            <person name="Chourrout P."/>
            <person name="Nishida H."/>
            <person name="Aasland R."/>
            <person name="Huzurbazar S."/>
            <person name="Westhof E."/>
            <person name="Delsuc F."/>
            <person name="Lehrach H."/>
            <person name="Reinhardt R."/>
            <person name="Weissenbach J."/>
            <person name="Roy S.W."/>
            <person name="Artiguenave F."/>
            <person name="Postlethwait J.H."/>
            <person name="Manak J.R."/>
            <person name="Thompson E.M."/>
            <person name="Jaillon O."/>
            <person name="Du Pasquier L."/>
            <person name="Boudinot P."/>
            <person name="Liberles D.A."/>
            <person name="Volff J.N."/>
            <person name="Philippe H."/>
            <person name="Lenhard B."/>
            <person name="Roest Crollius H."/>
            <person name="Wincker P."/>
            <person name="Chourrout D."/>
        </authorList>
    </citation>
    <scope>NUCLEOTIDE SEQUENCE [LARGE SCALE GENOMIC DNA]</scope>
</reference>
<dbReference type="Proteomes" id="UP000001307">
    <property type="component" value="Unassembled WGS sequence"/>
</dbReference>
<gene>
    <name evidence="2" type="ORF">GSOID_T00008130001</name>
</gene>
<dbReference type="EMBL" id="FN653038">
    <property type="protein sequence ID" value="CBY24126.1"/>
    <property type="molecule type" value="Genomic_DNA"/>
</dbReference>
<organism evidence="2">
    <name type="scientific">Oikopleura dioica</name>
    <name type="common">Tunicate</name>
    <dbReference type="NCBI Taxonomy" id="34765"/>
    <lineage>
        <taxon>Eukaryota</taxon>
        <taxon>Metazoa</taxon>
        <taxon>Chordata</taxon>
        <taxon>Tunicata</taxon>
        <taxon>Appendicularia</taxon>
        <taxon>Copelata</taxon>
        <taxon>Oikopleuridae</taxon>
        <taxon>Oikopleura</taxon>
    </lineage>
</organism>
<feature type="region of interest" description="Disordered" evidence="1">
    <location>
        <begin position="261"/>
        <end position="289"/>
    </location>
</feature>
<dbReference type="AlphaFoldDB" id="E4XD91"/>
<proteinExistence type="predicted"/>